<keyword evidence="1" id="KW-0732">Signal</keyword>
<evidence type="ECO:0000313" key="3">
    <source>
        <dbReference type="EMBL" id="OCL26036.1"/>
    </source>
</evidence>
<gene>
    <name evidence="3" type="ORF">U472_08435</name>
</gene>
<protein>
    <recommendedName>
        <fullName evidence="2">LysM domain-containing protein</fullName>
    </recommendedName>
</protein>
<name>A0A1C0A709_9FIRM</name>
<evidence type="ECO:0000313" key="4">
    <source>
        <dbReference type="Proteomes" id="UP000093514"/>
    </source>
</evidence>
<dbReference type="SMART" id="SM00257">
    <property type="entry name" value="LysM"/>
    <property type="match status" value="1"/>
</dbReference>
<accession>A0A1C0A709</accession>
<dbReference type="InterPro" id="IPR018392">
    <property type="entry name" value="LysM"/>
</dbReference>
<dbReference type="CDD" id="cd00118">
    <property type="entry name" value="LysM"/>
    <property type="match status" value="1"/>
</dbReference>
<proteinExistence type="predicted"/>
<comment type="caution">
    <text evidence="3">The sequence shown here is derived from an EMBL/GenBank/DDBJ whole genome shotgun (WGS) entry which is preliminary data.</text>
</comment>
<dbReference type="PANTHER" id="PTHR31836">
    <property type="match status" value="1"/>
</dbReference>
<dbReference type="SUPFAM" id="SSF49590">
    <property type="entry name" value="PHL pollen allergen"/>
    <property type="match status" value="1"/>
</dbReference>
<dbReference type="InterPro" id="IPR036908">
    <property type="entry name" value="RlpA-like_sf"/>
</dbReference>
<reference evidence="3 4" key="2">
    <citation type="submission" date="2016-08" db="EMBL/GenBank/DDBJ databases">
        <title>Orenia metallireducens sp. nov. strain Z6, a Novel Metal-reducing Firmicute from the Deep Subsurface.</title>
        <authorList>
            <person name="Maxim B.I."/>
            <person name="Kenneth K."/>
            <person name="Flynn T.M."/>
            <person name="Oloughlin E.J."/>
            <person name="Locke R.A."/>
            <person name="Weber J.R."/>
            <person name="Egan S.M."/>
            <person name="Mackie R.I."/>
            <person name="Cann I.K."/>
        </authorList>
    </citation>
    <scope>NUCLEOTIDE SEQUENCE [LARGE SCALE GENOMIC DNA]</scope>
    <source>
        <strain evidence="3 4">Z6</strain>
    </source>
</reference>
<dbReference type="PANTHER" id="PTHR31836:SF21">
    <property type="entry name" value="EXPANSIN-LIKE PROTEIN 7"/>
    <property type="match status" value="1"/>
</dbReference>
<dbReference type="InterPro" id="IPR051477">
    <property type="entry name" value="Expansin_CellWall"/>
</dbReference>
<dbReference type="SUPFAM" id="SSF50685">
    <property type="entry name" value="Barwin-like endoglucanases"/>
    <property type="match status" value="1"/>
</dbReference>
<reference evidence="4" key="1">
    <citation type="submission" date="2016-07" db="EMBL/GenBank/DDBJ databases">
        <authorList>
            <person name="Florea S."/>
            <person name="Webb J.S."/>
            <person name="Jaromczyk J."/>
            <person name="Schardl C.L."/>
        </authorList>
    </citation>
    <scope>NUCLEOTIDE SEQUENCE [LARGE SCALE GENOMIC DNA]</scope>
    <source>
        <strain evidence="4">Z6</strain>
    </source>
</reference>
<dbReference type="SUPFAM" id="SSF54106">
    <property type="entry name" value="LysM domain"/>
    <property type="match status" value="1"/>
</dbReference>
<dbReference type="InterPro" id="IPR049818">
    <property type="entry name" value="Expansin_EXLX1-like"/>
</dbReference>
<dbReference type="AlphaFoldDB" id="A0A1C0A709"/>
<dbReference type="PROSITE" id="PS51782">
    <property type="entry name" value="LYSM"/>
    <property type="match status" value="1"/>
</dbReference>
<dbReference type="Pfam" id="PF01476">
    <property type="entry name" value="LysM"/>
    <property type="match status" value="1"/>
</dbReference>
<dbReference type="InterPro" id="IPR036749">
    <property type="entry name" value="Expansin_CBD_sf"/>
</dbReference>
<dbReference type="Gene3D" id="2.40.40.10">
    <property type="entry name" value="RlpA-like domain"/>
    <property type="match status" value="1"/>
</dbReference>
<evidence type="ECO:0000256" key="1">
    <source>
        <dbReference type="ARBA" id="ARBA00022729"/>
    </source>
</evidence>
<dbReference type="EMBL" id="LWDV01000009">
    <property type="protein sequence ID" value="OCL26036.1"/>
    <property type="molecule type" value="Genomic_DNA"/>
</dbReference>
<feature type="domain" description="LysM" evidence="2">
    <location>
        <begin position="24"/>
        <end position="69"/>
    </location>
</feature>
<sequence length="276" mass="32392">MEVIKIPTERDENNNDSQIIQPVYEYIIQPGDTLFYISQRNNIPLGTLIAANPQIKNPDLIYPGEKIYIPKPKEIHKGKTTYYKHEEWHCYKVPPQGYYIAAVNISDYNKGLMCGAYLEVTNWLNTIKVLVVDSMGKDKDYIDLEEKAFQKITRLSRGIIGTTWRIIPLEFPDPNDDKIKYHFGSDSTEYYINVQLRNHLYPVKKLEYFDKKKEKYIKLKRRPDGIFTKVNPRQKSFDFKITSIYNQVIIDKDIKLTPGKTVVENAQFKNLHYPES</sequence>
<dbReference type="OrthoDB" id="5499927at2"/>
<dbReference type="Gene3D" id="2.60.40.760">
    <property type="entry name" value="Expansin, cellulose-binding-like domain"/>
    <property type="match status" value="1"/>
</dbReference>
<organism evidence="3 4">
    <name type="scientific">Orenia metallireducens</name>
    <dbReference type="NCBI Taxonomy" id="1413210"/>
    <lineage>
        <taxon>Bacteria</taxon>
        <taxon>Bacillati</taxon>
        <taxon>Bacillota</taxon>
        <taxon>Clostridia</taxon>
        <taxon>Halanaerobiales</taxon>
        <taxon>Halobacteroidaceae</taxon>
        <taxon>Orenia</taxon>
    </lineage>
</organism>
<dbReference type="NCBIfam" id="NF041144">
    <property type="entry name" value="expansin_EXLX1"/>
    <property type="match status" value="1"/>
</dbReference>
<dbReference type="Gene3D" id="3.10.350.10">
    <property type="entry name" value="LysM domain"/>
    <property type="match status" value="1"/>
</dbReference>
<dbReference type="InterPro" id="IPR036779">
    <property type="entry name" value="LysM_dom_sf"/>
</dbReference>
<keyword evidence="4" id="KW-1185">Reference proteome</keyword>
<evidence type="ECO:0000259" key="2">
    <source>
        <dbReference type="PROSITE" id="PS51782"/>
    </source>
</evidence>
<dbReference type="Proteomes" id="UP000093514">
    <property type="component" value="Unassembled WGS sequence"/>
</dbReference>